<feature type="compositionally biased region" description="Basic and acidic residues" evidence="1">
    <location>
        <begin position="92"/>
        <end position="127"/>
    </location>
</feature>
<gene>
    <name evidence="2" type="ORF">UVI_02055780</name>
</gene>
<protein>
    <submittedName>
        <fullName evidence="2">Uncharacterized protein</fullName>
    </submittedName>
</protein>
<name>A0A1B5KY59_USTVR</name>
<feature type="compositionally biased region" description="Polar residues" evidence="1">
    <location>
        <begin position="75"/>
        <end position="86"/>
    </location>
</feature>
<feature type="compositionally biased region" description="Low complexity" evidence="1">
    <location>
        <begin position="155"/>
        <end position="178"/>
    </location>
</feature>
<organism evidence="2 3">
    <name type="scientific">Ustilaginoidea virens</name>
    <name type="common">Rice false smut fungus</name>
    <name type="synonym">Villosiclava virens</name>
    <dbReference type="NCBI Taxonomy" id="1159556"/>
    <lineage>
        <taxon>Eukaryota</taxon>
        <taxon>Fungi</taxon>
        <taxon>Dikarya</taxon>
        <taxon>Ascomycota</taxon>
        <taxon>Pezizomycotina</taxon>
        <taxon>Sordariomycetes</taxon>
        <taxon>Hypocreomycetidae</taxon>
        <taxon>Hypocreales</taxon>
        <taxon>Clavicipitaceae</taxon>
        <taxon>Ustilaginoidea</taxon>
    </lineage>
</organism>
<feature type="compositionally biased region" description="Polar residues" evidence="1">
    <location>
        <begin position="42"/>
        <end position="51"/>
    </location>
</feature>
<dbReference type="AlphaFoldDB" id="A0A1B5KY59"/>
<proteinExistence type="predicted"/>
<feature type="compositionally biased region" description="Basic and acidic residues" evidence="1">
    <location>
        <begin position="1"/>
        <end position="13"/>
    </location>
</feature>
<feature type="compositionally biased region" description="Basic and acidic residues" evidence="1">
    <location>
        <begin position="137"/>
        <end position="151"/>
    </location>
</feature>
<evidence type="ECO:0000256" key="1">
    <source>
        <dbReference type="SAM" id="MobiDB-lite"/>
    </source>
</evidence>
<dbReference type="EMBL" id="BBTG02000046">
    <property type="protein sequence ID" value="GAO15999.1"/>
    <property type="molecule type" value="Genomic_DNA"/>
</dbReference>
<accession>A0A1B5KY59</accession>
<feature type="region of interest" description="Disordered" evidence="1">
    <location>
        <begin position="1"/>
        <end position="223"/>
    </location>
</feature>
<reference evidence="3" key="1">
    <citation type="journal article" date="2016" name="Genome Announc.">
        <title>Genome sequence of Ustilaginoidea virens IPU010, a rice pathogenic fungus causing false smut.</title>
        <authorList>
            <person name="Kumagai T."/>
            <person name="Ishii T."/>
            <person name="Terai G."/>
            <person name="Umemura M."/>
            <person name="Machida M."/>
            <person name="Asai K."/>
        </authorList>
    </citation>
    <scope>NUCLEOTIDE SEQUENCE [LARGE SCALE GENOMIC DNA]</scope>
    <source>
        <strain evidence="3">IPU010</strain>
    </source>
</reference>
<sequence>MRKEEAGTRRRSYDLSPRSMAAATLDCGRADDKKRSPRLPASHSNGTSSGSAGVGIAPDSAKGPKFAHAYMPAENSDNSDAQSLSDAQGWGGKREGGQENEDDERRPKRPRMDDSPREDKSRAKPEDQECPWSKIQVPREAERMQQADRVRAGARRQASPASPASQASRHSSPSAQSSDLNSLEAELLGRPVKQKSPGKANPRRDSETHQGRTKPRRRRTNTNSAYRYCSFARLLNARTHVANPFFARLQPTMVMSS</sequence>
<evidence type="ECO:0000313" key="2">
    <source>
        <dbReference type="EMBL" id="GAO15999.1"/>
    </source>
</evidence>
<evidence type="ECO:0000313" key="3">
    <source>
        <dbReference type="Proteomes" id="UP000054053"/>
    </source>
</evidence>
<comment type="caution">
    <text evidence="2">The sequence shown here is derived from an EMBL/GenBank/DDBJ whole genome shotgun (WGS) entry which is preliminary data.</text>
</comment>
<feature type="compositionally biased region" description="Basic residues" evidence="1">
    <location>
        <begin position="211"/>
        <end position="220"/>
    </location>
</feature>
<dbReference type="Proteomes" id="UP000054053">
    <property type="component" value="Unassembled WGS sequence"/>
</dbReference>